<evidence type="ECO:0000256" key="5">
    <source>
        <dbReference type="ARBA" id="ARBA00022692"/>
    </source>
</evidence>
<evidence type="ECO:0000256" key="2">
    <source>
        <dbReference type="ARBA" id="ARBA00022475"/>
    </source>
</evidence>
<dbReference type="AlphaFoldDB" id="A0A7K0C276"/>
<feature type="transmembrane region" description="Helical" evidence="8">
    <location>
        <begin position="129"/>
        <end position="147"/>
    </location>
</feature>
<evidence type="ECO:0000256" key="6">
    <source>
        <dbReference type="ARBA" id="ARBA00022989"/>
    </source>
</evidence>
<organism evidence="10 11">
    <name type="scientific">Actinomadura macrotermitis</name>
    <dbReference type="NCBI Taxonomy" id="2585200"/>
    <lineage>
        <taxon>Bacteria</taxon>
        <taxon>Bacillati</taxon>
        <taxon>Actinomycetota</taxon>
        <taxon>Actinomycetes</taxon>
        <taxon>Streptosporangiales</taxon>
        <taxon>Thermomonosporaceae</taxon>
        <taxon>Actinomadura</taxon>
    </lineage>
</organism>
<dbReference type="Proteomes" id="UP000487268">
    <property type="component" value="Unassembled WGS sequence"/>
</dbReference>
<evidence type="ECO:0000256" key="7">
    <source>
        <dbReference type="ARBA" id="ARBA00023136"/>
    </source>
</evidence>
<keyword evidence="11" id="KW-1185">Reference proteome</keyword>
<feature type="transmembrane region" description="Helical" evidence="8">
    <location>
        <begin position="233"/>
        <end position="255"/>
    </location>
</feature>
<dbReference type="PANTHER" id="PTHR33908:SF3">
    <property type="entry name" value="UNDECAPRENYL PHOSPHATE-ALPHA-4-AMINO-4-DEOXY-L-ARABINOSE ARABINOSYL TRANSFERASE"/>
    <property type="match status" value="1"/>
</dbReference>
<dbReference type="RefSeq" id="WP_153537334.1">
    <property type="nucleotide sequence ID" value="NZ_WEGH01000003.1"/>
</dbReference>
<feature type="transmembrane region" description="Helical" evidence="8">
    <location>
        <begin position="267"/>
        <end position="284"/>
    </location>
</feature>
<accession>A0A7K0C276</accession>
<gene>
    <name evidence="10" type="ORF">ACRB68_56110</name>
</gene>
<evidence type="ECO:0000256" key="8">
    <source>
        <dbReference type="SAM" id="Phobius"/>
    </source>
</evidence>
<evidence type="ECO:0000313" key="10">
    <source>
        <dbReference type="EMBL" id="MQY07510.1"/>
    </source>
</evidence>
<keyword evidence="3" id="KW-0328">Glycosyltransferase</keyword>
<evidence type="ECO:0000256" key="1">
    <source>
        <dbReference type="ARBA" id="ARBA00004651"/>
    </source>
</evidence>
<feature type="transmembrane region" description="Helical" evidence="8">
    <location>
        <begin position="291"/>
        <end position="309"/>
    </location>
</feature>
<proteinExistence type="predicted"/>
<keyword evidence="2" id="KW-1003">Cell membrane</keyword>
<feature type="transmembrane region" description="Helical" evidence="8">
    <location>
        <begin position="190"/>
        <end position="212"/>
    </location>
</feature>
<dbReference type="EMBL" id="WEGH01000003">
    <property type="protein sequence ID" value="MQY07510.1"/>
    <property type="molecule type" value="Genomic_DNA"/>
</dbReference>
<dbReference type="InterPro" id="IPR050297">
    <property type="entry name" value="LipidA_mod_glycosyltrf_83"/>
</dbReference>
<keyword evidence="6 8" id="KW-1133">Transmembrane helix</keyword>
<dbReference type="GO" id="GO:0010041">
    <property type="term" value="P:response to iron(III) ion"/>
    <property type="evidence" value="ECO:0007669"/>
    <property type="project" value="TreeGrafter"/>
</dbReference>
<evidence type="ECO:0000259" key="9">
    <source>
        <dbReference type="Pfam" id="PF13231"/>
    </source>
</evidence>
<dbReference type="GO" id="GO:0005886">
    <property type="term" value="C:plasma membrane"/>
    <property type="evidence" value="ECO:0007669"/>
    <property type="project" value="UniProtKB-SubCell"/>
</dbReference>
<evidence type="ECO:0000256" key="3">
    <source>
        <dbReference type="ARBA" id="ARBA00022676"/>
    </source>
</evidence>
<feature type="transmembrane region" description="Helical" evidence="8">
    <location>
        <begin position="76"/>
        <end position="97"/>
    </location>
</feature>
<comment type="caution">
    <text evidence="10">The sequence shown here is derived from an EMBL/GenBank/DDBJ whole genome shotgun (WGS) entry which is preliminary data.</text>
</comment>
<feature type="transmembrane region" description="Helical" evidence="8">
    <location>
        <begin position="159"/>
        <end position="184"/>
    </location>
</feature>
<feature type="transmembrane region" description="Helical" evidence="8">
    <location>
        <begin position="104"/>
        <end position="123"/>
    </location>
</feature>
<dbReference type="OrthoDB" id="5318634at2"/>
<name>A0A7K0C276_9ACTN</name>
<dbReference type="Pfam" id="PF13231">
    <property type="entry name" value="PMT_2"/>
    <property type="match status" value="1"/>
</dbReference>
<dbReference type="GO" id="GO:0009103">
    <property type="term" value="P:lipopolysaccharide biosynthetic process"/>
    <property type="evidence" value="ECO:0007669"/>
    <property type="project" value="UniProtKB-ARBA"/>
</dbReference>
<dbReference type="GO" id="GO:0016763">
    <property type="term" value="F:pentosyltransferase activity"/>
    <property type="evidence" value="ECO:0007669"/>
    <property type="project" value="TreeGrafter"/>
</dbReference>
<evidence type="ECO:0000256" key="4">
    <source>
        <dbReference type="ARBA" id="ARBA00022679"/>
    </source>
</evidence>
<reference evidence="10 11" key="1">
    <citation type="submission" date="2019-10" db="EMBL/GenBank/DDBJ databases">
        <title>Actinomadura rubteroloni sp. nov. and Actinomadura macrotermitis sp. nov., isolated from the gut of fungus growing-termite Macrotermes natalensis.</title>
        <authorList>
            <person name="Benndorf R."/>
            <person name="Martin K."/>
            <person name="Kuefner M."/>
            <person name="De Beer W."/>
            <person name="Kaster A.-K."/>
            <person name="Vollmers J."/>
            <person name="Poulsen M."/>
            <person name="Beemelmanns C."/>
        </authorList>
    </citation>
    <scope>NUCLEOTIDE SEQUENCE [LARGE SCALE GENOMIC DNA]</scope>
    <source>
        <strain evidence="10 11">RB68</strain>
    </source>
</reference>
<protein>
    <recommendedName>
        <fullName evidence="9">Glycosyltransferase RgtA/B/C/D-like domain-containing protein</fullName>
    </recommendedName>
</protein>
<keyword evidence="5 8" id="KW-0812">Transmembrane</keyword>
<evidence type="ECO:0000313" key="11">
    <source>
        <dbReference type="Proteomes" id="UP000487268"/>
    </source>
</evidence>
<comment type="subcellular location">
    <subcellularLocation>
        <location evidence="1">Cell membrane</location>
        <topology evidence="1">Multi-pass membrane protein</topology>
    </subcellularLocation>
</comment>
<dbReference type="InterPro" id="IPR038731">
    <property type="entry name" value="RgtA/B/C-like"/>
</dbReference>
<sequence>MRGRLAVAAVPALAALLLGAWGTGRPSLWTDEIVTIDVARRPAGRIWELLGNIDAVHGLYYLLMHGWVQAAGFSPAAMRVPSVLAVAVTAAGIGLLGRALAGPGTGLLAGLVYACLPVAGQYALEARSYAMVAAVAVLATLALVRAVRSPRWFAGYAPALVLLGYLHLFAVLLIPAHLVTVLALRPGRRVLAAWTAAVAAACGAIAPLAYVAAGQRGAVKWIQPRDMEYLMHAVVSITGGVAATGLAGVLCVWGLVHWRAGELPKVAVPWLVLPPVILLTLSELEPLFVNRYLLFCVPALALLVAAGLTSCPRLVAVPTGVVLLLLVMSVQPGLRRPDSKYHDVTPVVRALAQNARPGDGLVMEPSVTRGLESAYPKVFRPLVDLTLAVPAADRAALLASQVGPRVLAQRLRGVDRVWMIRRYNGNRQVAARARARVAQFRAAGLTVRAGQWRAKRMKLTLYVRSGPAASQGAVTGK</sequence>
<feature type="domain" description="Glycosyltransferase RgtA/B/C/D-like" evidence="9">
    <location>
        <begin position="66"/>
        <end position="204"/>
    </location>
</feature>
<keyword evidence="4" id="KW-0808">Transferase</keyword>
<keyword evidence="7 8" id="KW-0472">Membrane</keyword>
<dbReference type="PANTHER" id="PTHR33908">
    <property type="entry name" value="MANNOSYLTRANSFERASE YKCB-RELATED"/>
    <property type="match status" value="1"/>
</dbReference>